<feature type="transmembrane region" description="Helical" evidence="1">
    <location>
        <begin position="65"/>
        <end position="84"/>
    </location>
</feature>
<name>A0A4Z0GKI0_9BACL</name>
<keyword evidence="1" id="KW-1133">Transmembrane helix</keyword>
<accession>A0A4Z0GKI0</accession>
<sequence>MILAANLCFLWLVISVLIFTPKNMSREDLLFLFLTSSIILMLAIYFPAMKAYLGISGYKLQTAEFIAFIINRNVILPIITILFINQILSAGVRQKSLIFFLFLITIDLYCSFEERYTTVTRVPFLFLYEMAYWFLCLGFLKAFQLLNRQEIKKRNITRQPQ</sequence>
<organism evidence="2 3">
    <name type="scientific">Sporolactobacillus shoreae</name>
    <dbReference type="NCBI Taxonomy" id="1465501"/>
    <lineage>
        <taxon>Bacteria</taxon>
        <taxon>Bacillati</taxon>
        <taxon>Bacillota</taxon>
        <taxon>Bacilli</taxon>
        <taxon>Bacillales</taxon>
        <taxon>Sporolactobacillaceae</taxon>
        <taxon>Sporolactobacillus</taxon>
    </lineage>
</organism>
<feature type="transmembrane region" description="Helical" evidence="1">
    <location>
        <begin position="124"/>
        <end position="146"/>
    </location>
</feature>
<dbReference type="Proteomes" id="UP000298347">
    <property type="component" value="Unassembled WGS sequence"/>
</dbReference>
<dbReference type="OrthoDB" id="2989460at2"/>
<gene>
    <name evidence="2" type="ORF">E4665_16765</name>
</gene>
<evidence type="ECO:0000313" key="3">
    <source>
        <dbReference type="Proteomes" id="UP000298347"/>
    </source>
</evidence>
<proteinExistence type="predicted"/>
<keyword evidence="1" id="KW-0812">Transmembrane</keyword>
<evidence type="ECO:0000256" key="1">
    <source>
        <dbReference type="SAM" id="Phobius"/>
    </source>
</evidence>
<keyword evidence="1" id="KW-0472">Membrane</keyword>
<reference evidence="2 3" key="1">
    <citation type="journal article" date="2015" name="Int. J. Syst. Evol. Microbiol.">
        <title>Sporolactobacillus shoreae sp. nov. and Sporolactobacillus spathodeae sp. nov., two spore-forming lactic acid bacteria isolated from tree barks in Thailand.</title>
        <authorList>
            <person name="Thamacharoensuk T."/>
            <person name="Kitahara M."/>
            <person name="Ohkuma M."/>
            <person name="Thongchul N."/>
            <person name="Tanasupawat S."/>
        </authorList>
    </citation>
    <scope>NUCLEOTIDE SEQUENCE [LARGE SCALE GENOMIC DNA]</scope>
    <source>
        <strain evidence="2 3">BK92</strain>
    </source>
</reference>
<dbReference type="EMBL" id="SRJD01000031">
    <property type="protein sequence ID" value="TGA96079.1"/>
    <property type="molecule type" value="Genomic_DNA"/>
</dbReference>
<protein>
    <submittedName>
        <fullName evidence="2">Uncharacterized protein</fullName>
    </submittedName>
</protein>
<dbReference type="RefSeq" id="WP_135349950.1">
    <property type="nucleotide sequence ID" value="NZ_SRJD01000031.1"/>
</dbReference>
<evidence type="ECO:0000313" key="2">
    <source>
        <dbReference type="EMBL" id="TGA96079.1"/>
    </source>
</evidence>
<feature type="transmembrane region" description="Helical" evidence="1">
    <location>
        <begin position="29"/>
        <end position="53"/>
    </location>
</feature>
<keyword evidence="3" id="KW-1185">Reference proteome</keyword>
<dbReference type="AlphaFoldDB" id="A0A4Z0GKI0"/>
<comment type="caution">
    <text evidence="2">The sequence shown here is derived from an EMBL/GenBank/DDBJ whole genome shotgun (WGS) entry which is preliminary data.</text>
</comment>